<dbReference type="Gene3D" id="1.10.260.40">
    <property type="entry name" value="lambda repressor-like DNA-binding domains"/>
    <property type="match status" value="1"/>
</dbReference>
<dbReference type="SUPFAM" id="SSF47413">
    <property type="entry name" value="lambda repressor-like DNA-binding domains"/>
    <property type="match status" value="1"/>
</dbReference>
<dbReference type="PANTHER" id="PTHR30146:SF109">
    <property type="entry name" value="HTH-TYPE TRANSCRIPTIONAL REGULATOR GALS"/>
    <property type="match status" value="1"/>
</dbReference>
<proteinExistence type="predicted"/>
<dbReference type="AlphaFoldDB" id="A0A4Y7WEV8"/>
<dbReference type="Proteomes" id="UP000298210">
    <property type="component" value="Unassembled WGS sequence"/>
</dbReference>
<dbReference type="CDD" id="cd06267">
    <property type="entry name" value="PBP1_LacI_sugar_binding-like"/>
    <property type="match status" value="1"/>
</dbReference>
<comment type="caution">
    <text evidence="5">The sequence shown here is derived from an EMBL/GenBank/DDBJ whole genome shotgun (WGS) entry which is preliminary data.</text>
</comment>
<keyword evidence="3" id="KW-0804">Transcription</keyword>
<name>A0A4Y7WEV8_9BACI</name>
<dbReference type="Pfam" id="PF13377">
    <property type="entry name" value="Peripla_BP_3"/>
    <property type="match status" value="1"/>
</dbReference>
<evidence type="ECO:0000313" key="5">
    <source>
        <dbReference type="EMBL" id="TES46324.1"/>
    </source>
</evidence>
<feature type="domain" description="HTH lacI-type" evidence="4">
    <location>
        <begin position="4"/>
        <end position="58"/>
    </location>
</feature>
<keyword evidence="2" id="KW-0238">DNA-binding</keyword>
<evidence type="ECO:0000256" key="2">
    <source>
        <dbReference type="ARBA" id="ARBA00023125"/>
    </source>
</evidence>
<dbReference type="GO" id="GO:0003700">
    <property type="term" value="F:DNA-binding transcription factor activity"/>
    <property type="evidence" value="ECO:0007669"/>
    <property type="project" value="TreeGrafter"/>
</dbReference>
<dbReference type="GO" id="GO:0000976">
    <property type="term" value="F:transcription cis-regulatory region binding"/>
    <property type="evidence" value="ECO:0007669"/>
    <property type="project" value="TreeGrafter"/>
</dbReference>
<evidence type="ECO:0000259" key="4">
    <source>
        <dbReference type="PROSITE" id="PS50932"/>
    </source>
</evidence>
<evidence type="ECO:0000313" key="6">
    <source>
        <dbReference type="Proteomes" id="UP000298210"/>
    </source>
</evidence>
<dbReference type="SMART" id="SM00354">
    <property type="entry name" value="HTH_LACI"/>
    <property type="match status" value="1"/>
</dbReference>
<evidence type="ECO:0000256" key="3">
    <source>
        <dbReference type="ARBA" id="ARBA00023163"/>
    </source>
</evidence>
<protein>
    <submittedName>
        <fullName evidence="5">LacI family transcriptional regulator</fullName>
    </submittedName>
</protein>
<dbReference type="InterPro" id="IPR046335">
    <property type="entry name" value="LacI/GalR-like_sensor"/>
</dbReference>
<dbReference type="PROSITE" id="PS50932">
    <property type="entry name" value="HTH_LACI_2"/>
    <property type="match status" value="1"/>
</dbReference>
<dbReference type="Pfam" id="PF00356">
    <property type="entry name" value="LacI"/>
    <property type="match status" value="1"/>
</dbReference>
<keyword evidence="1" id="KW-0805">Transcription regulation</keyword>
<evidence type="ECO:0000256" key="1">
    <source>
        <dbReference type="ARBA" id="ARBA00023015"/>
    </source>
</evidence>
<dbReference type="Gene3D" id="3.40.50.2300">
    <property type="match status" value="2"/>
</dbReference>
<accession>A0A4Y7WEV8</accession>
<dbReference type="PRINTS" id="PR00036">
    <property type="entry name" value="HTHLACI"/>
</dbReference>
<sequence length="334" mass="36786">MSRVSIKDVAKEASVSTATVSHVVNGTRFVAESTTIRVKQAMKNLGYTPNFAAKTLRSQKTSTIGIVLPDIGNHFFTSVVKEIESVLGEQQYQLLVGNTNEDIETERKKIQAFISQQVSGLIIASSAKHYSEIAWDIPDDLPIVFIDRLPEETNQSSIVVDNEKGVQMAIEQFIQSGHQNIGLITGIHSLSTTKDRIKGYKLALAKHGLPFSTNLIYNGNSKFESGYKGCEHLLGTTNASALFVANNLMSVGAMTYLTENDIAVPDDVAIIGFDDYRWAEITSPPLTVIKQPVEQIGAAAATELLEQIELGQPRNKPYRFETELILRSSHHNHK</sequence>
<dbReference type="InterPro" id="IPR028082">
    <property type="entry name" value="Peripla_BP_I"/>
</dbReference>
<dbReference type="EMBL" id="SNUX01000004">
    <property type="protein sequence ID" value="TES46324.1"/>
    <property type="molecule type" value="Genomic_DNA"/>
</dbReference>
<dbReference type="CDD" id="cd01392">
    <property type="entry name" value="HTH_LacI"/>
    <property type="match status" value="1"/>
</dbReference>
<organism evidence="5 6">
    <name type="scientific">Shouchella lehensis</name>
    <dbReference type="NCBI Taxonomy" id="300825"/>
    <lineage>
        <taxon>Bacteria</taxon>
        <taxon>Bacillati</taxon>
        <taxon>Bacillota</taxon>
        <taxon>Bacilli</taxon>
        <taxon>Bacillales</taxon>
        <taxon>Bacillaceae</taxon>
        <taxon>Shouchella</taxon>
    </lineage>
</organism>
<dbReference type="PANTHER" id="PTHR30146">
    <property type="entry name" value="LACI-RELATED TRANSCRIPTIONAL REPRESSOR"/>
    <property type="match status" value="1"/>
</dbReference>
<reference evidence="5 6" key="1">
    <citation type="submission" date="2019-03" db="EMBL/GenBank/DDBJ databases">
        <authorList>
            <person name="Liu G."/>
        </authorList>
    </citation>
    <scope>NUCLEOTIDE SEQUENCE [LARGE SCALE GENOMIC DNA]</scope>
    <source>
        <strain evidence="5 6">DSM 19099</strain>
    </source>
</reference>
<gene>
    <name evidence="5" type="ORF">E2L03_16615</name>
</gene>
<dbReference type="InterPro" id="IPR010982">
    <property type="entry name" value="Lambda_DNA-bd_dom_sf"/>
</dbReference>
<dbReference type="PROSITE" id="PS00356">
    <property type="entry name" value="HTH_LACI_1"/>
    <property type="match status" value="1"/>
</dbReference>
<dbReference type="RefSeq" id="WP_055736784.1">
    <property type="nucleotide sequence ID" value="NZ_LDIM01000013.1"/>
</dbReference>
<dbReference type="InterPro" id="IPR000843">
    <property type="entry name" value="HTH_LacI"/>
</dbReference>
<dbReference type="SUPFAM" id="SSF53822">
    <property type="entry name" value="Periplasmic binding protein-like I"/>
    <property type="match status" value="1"/>
</dbReference>